<gene>
    <name evidence="2" type="ORF">EJ05DRAFT_488946</name>
</gene>
<feature type="region of interest" description="Disordered" evidence="1">
    <location>
        <begin position="47"/>
        <end position="88"/>
    </location>
</feature>
<feature type="compositionally biased region" description="Basic and acidic residues" evidence="1">
    <location>
        <begin position="539"/>
        <end position="552"/>
    </location>
</feature>
<feature type="region of interest" description="Disordered" evidence="1">
    <location>
        <begin position="1"/>
        <end position="22"/>
    </location>
</feature>
<dbReference type="RefSeq" id="XP_033597253.1">
    <property type="nucleotide sequence ID" value="XM_033745755.1"/>
</dbReference>
<feature type="region of interest" description="Disordered" evidence="1">
    <location>
        <begin position="684"/>
        <end position="750"/>
    </location>
</feature>
<feature type="compositionally biased region" description="Low complexity" evidence="1">
    <location>
        <begin position="911"/>
        <end position="922"/>
    </location>
</feature>
<organism evidence="2 3">
    <name type="scientific">Pseudovirgaria hyperparasitica</name>
    <dbReference type="NCBI Taxonomy" id="470096"/>
    <lineage>
        <taxon>Eukaryota</taxon>
        <taxon>Fungi</taxon>
        <taxon>Dikarya</taxon>
        <taxon>Ascomycota</taxon>
        <taxon>Pezizomycotina</taxon>
        <taxon>Dothideomycetes</taxon>
        <taxon>Dothideomycetes incertae sedis</taxon>
        <taxon>Acrospermales</taxon>
        <taxon>Acrospermaceae</taxon>
        <taxon>Pseudovirgaria</taxon>
    </lineage>
</organism>
<feature type="compositionally biased region" description="Polar residues" evidence="1">
    <location>
        <begin position="424"/>
        <end position="435"/>
    </location>
</feature>
<proteinExistence type="predicted"/>
<feature type="region of interest" description="Disordered" evidence="1">
    <location>
        <begin position="907"/>
        <end position="929"/>
    </location>
</feature>
<feature type="compositionally biased region" description="Polar residues" evidence="1">
    <location>
        <begin position="272"/>
        <end position="291"/>
    </location>
</feature>
<feature type="compositionally biased region" description="Basic and acidic residues" evidence="1">
    <location>
        <begin position="696"/>
        <end position="708"/>
    </location>
</feature>
<dbReference type="Proteomes" id="UP000799437">
    <property type="component" value="Unassembled WGS sequence"/>
</dbReference>
<accession>A0A6A6VW37</accession>
<feature type="region of interest" description="Disordered" evidence="1">
    <location>
        <begin position="424"/>
        <end position="445"/>
    </location>
</feature>
<feature type="region of interest" description="Disordered" evidence="1">
    <location>
        <begin position="857"/>
        <end position="883"/>
    </location>
</feature>
<feature type="compositionally biased region" description="Low complexity" evidence="1">
    <location>
        <begin position="712"/>
        <end position="727"/>
    </location>
</feature>
<feature type="region of interest" description="Disordered" evidence="1">
    <location>
        <begin position="481"/>
        <end position="592"/>
    </location>
</feature>
<dbReference type="GeneID" id="54486809"/>
<feature type="compositionally biased region" description="Basic residues" evidence="1">
    <location>
        <begin position="67"/>
        <end position="76"/>
    </location>
</feature>
<name>A0A6A6VW37_9PEZI</name>
<feature type="compositionally biased region" description="Basic and acidic residues" evidence="1">
    <location>
        <begin position="565"/>
        <end position="591"/>
    </location>
</feature>
<feature type="compositionally biased region" description="Polar residues" evidence="1">
    <location>
        <begin position="380"/>
        <end position="401"/>
    </location>
</feature>
<dbReference type="EMBL" id="ML996579">
    <property type="protein sequence ID" value="KAF2754802.1"/>
    <property type="molecule type" value="Genomic_DNA"/>
</dbReference>
<sequence>MGRSSRFGFTRRKSNASSNLVTEERVPIVRIDGSISNSKAERLLGHARLPVTTPTSSPAPLHTATPSHHHHHHNNSRRLAPNLPIPATTADLSYEPEATPYDSTERLVLPPQLGSLRPPTGSRASSNALGIEDYSAISSVTTSTLHHVSHKNSSSTIRSYYDSKRIPLSVSQQTSNSAVRDMALRKGYTPVHISTADEDSKSTTSASTASKSRKEKSSRKPSRLDLSKLFPRPRAHQHDHNGLLSPNKFVNSPSQISLSSEYFARGQNQYTKSIRSQASTDSSLRQPSPNIRSADPLERAKTNVRRPPKGVQHWFDALSSDEDDTADTPTPTEQVPIKLPRRKSSLGKVLVNGQALQWEKYQMSGNQDLARKEPAPSDIISPTQQQRPAYPSRKSSAYSVTSNLTEAASARTKESRMAQLDLRTTSALSMSSSEGDNGEDTASAAVPLPTPVQIPVRESLMSSAEGEIIIGKAHAYEVTPGALRHPSNRSNVSARTTSSSKAGTIQMVYAPAPSLPLPQTDHASSRRADLLPSRSRSVSRHESSSTRDDRARPRTSGLDMTTETEGLRAESESIRSSKSAKSETRSRDGHKLMAVTEEEEALLEMMRQKRAAMAKQSFSQGFQTAIGMGRYSRQDASDDKPTDEQQLLADKTTDTTGTSAVSQAVSPSTEMINAFPAAPTPITSTFFSDAATPSPPRDRVPLPQTDKHRPSRIITSSRVSSSDILRSGALGQNPVPVASSGGPKNCSHTWRDAVTSDARPATAPSYAAQLDHHHHHQPLPSPSNTGSIASASISAPSPLPSPATPGTTDDDDLRVKVANSEPSLSGDDDSVIPAHSVVDFISPVSSTNRVSLVGLSEKGSQSTLGMPGRGGGGGGGGGGAPPTALRECSLDHALDLHAIPVRTASRRTNASTLSGRSAGSRSSVRRESKMFRNVNRESLAPTVDTRCSVSEDVLAAWGSLGGWRDYDLGGSAKKGRV</sequence>
<reference evidence="2" key="1">
    <citation type="journal article" date="2020" name="Stud. Mycol.">
        <title>101 Dothideomycetes genomes: a test case for predicting lifestyles and emergence of pathogens.</title>
        <authorList>
            <person name="Haridas S."/>
            <person name="Albert R."/>
            <person name="Binder M."/>
            <person name="Bloem J."/>
            <person name="Labutti K."/>
            <person name="Salamov A."/>
            <person name="Andreopoulos B."/>
            <person name="Baker S."/>
            <person name="Barry K."/>
            <person name="Bills G."/>
            <person name="Bluhm B."/>
            <person name="Cannon C."/>
            <person name="Castanera R."/>
            <person name="Culley D."/>
            <person name="Daum C."/>
            <person name="Ezra D."/>
            <person name="Gonzalez J."/>
            <person name="Henrissat B."/>
            <person name="Kuo A."/>
            <person name="Liang C."/>
            <person name="Lipzen A."/>
            <person name="Lutzoni F."/>
            <person name="Magnuson J."/>
            <person name="Mondo S."/>
            <person name="Nolan M."/>
            <person name="Ohm R."/>
            <person name="Pangilinan J."/>
            <person name="Park H.-J."/>
            <person name="Ramirez L."/>
            <person name="Alfaro M."/>
            <person name="Sun H."/>
            <person name="Tritt A."/>
            <person name="Yoshinaga Y."/>
            <person name="Zwiers L.-H."/>
            <person name="Turgeon B."/>
            <person name="Goodwin S."/>
            <person name="Spatafora J."/>
            <person name="Crous P."/>
            <person name="Grigoriev I."/>
        </authorList>
    </citation>
    <scope>NUCLEOTIDE SEQUENCE</scope>
    <source>
        <strain evidence="2">CBS 121739</strain>
    </source>
</reference>
<keyword evidence="3" id="KW-1185">Reference proteome</keyword>
<protein>
    <submittedName>
        <fullName evidence="2">Uncharacterized protein</fullName>
    </submittedName>
</protein>
<evidence type="ECO:0000313" key="3">
    <source>
        <dbReference type="Proteomes" id="UP000799437"/>
    </source>
</evidence>
<dbReference type="OrthoDB" id="5244050at2759"/>
<feature type="region of interest" description="Disordered" evidence="1">
    <location>
        <begin position="365"/>
        <end position="401"/>
    </location>
</feature>
<feature type="compositionally biased region" description="Polar residues" evidence="1">
    <location>
        <begin position="488"/>
        <end position="503"/>
    </location>
</feature>
<evidence type="ECO:0000313" key="2">
    <source>
        <dbReference type="EMBL" id="KAF2754802.1"/>
    </source>
</evidence>
<feature type="compositionally biased region" description="Low complexity" evidence="1">
    <location>
        <begin position="785"/>
        <end position="796"/>
    </location>
</feature>
<feature type="region of interest" description="Disordered" evidence="1">
    <location>
        <begin position="193"/>
        <end position="248"/>
    </location>
</feature>
<feature type="region of interest" description="Disordered" evidence="1">
    <location>
        <begin position="768"/>
        <end position="813"/>
    </location>
</feature>
<feature type="compositionally biased region" description="Basic residues" evidence="1">
    <location>
        <begin position="211"/>
        <end position="221"/>
    </location>
</feature>
<feature type="region of interest" description="Disordered" evidence="1">
    <location>
        <begin position="272"/>
        <end position="312"/>
    </location>
</feature>
<feature type="compositionally biased region" description="Gly residues" evidence="1">
    <location>
        <begin position="867"/>
        <end position="880"/>
    </location>
</feature>
<evidence type="ECO:0000256" key="1">
    <source>
        <dbReference type="SAM" id="MobiDB-lite"/>
    </source>
</evidence>
<dbReference type="AlphaFoldDB" id="A0A6A6VW37"/>